<dbReference type="CDD" id="cd00371">
    <property type="entry name" value="HMA"/>
    <property type="match status" value="1"/>
</dbReference>
<dbReference type="Gene3D" id="3.30.70.100">
    <property type="match status" value="1"/>
</dbReference>
<dbReference type="RefSeq" id="WP_340236163.1">
    <property type="nucleotide sequence ID" value="NZ_JBBEWC010000005.1"/>
</dbReference>
<protein>
    <submittedName>
        <fullName evidence="7">Heavy-metal-associated domain-containing protein</fullName>
    </submittedName>
</protein>
<evidence type="ECO:0000256" key="4">
    <source>
        <dbReference type="ARBA" id="ARBA00023136"/>
    </source>
</evidence>
<feature type="transmembrane region" description="Helical" evidence="5">
    <location>
        <begin position="164"/>
        <end position="181"/>
    </location>
</feature>
<organism evidence="7 8">
    <name type="scientific">Emticicia soli</name>
    <dbReference type="NCBI Taxonomy" id="2027878"/>
    <lineage>
        <taxon>Bacteria</taxon>
        <taxon>Pseudomonadati</taxon>
        <taxon>Bacteroidota</taxon>
        <taxon>Cytophagia</taxon>
        <taxon>Cytophagales</taxon>
        <taxon>Leadbetterellaceae</taxon>
        <taxon>Emticicia</taxon>
    </lineage>
</organism>
<accession>A0ABW5J7W4</accession>
<evidence type="ECO:0000256" key="3">
    <source>
        <dbReference type="ARBA" id="ARBA00022989"/>
    </source>
</evidence>
<evidence type="ECO:0000256" key="5">
    <source>
        <dbReference type="SAM" id="Phobius"/>
    </source>
</evidence>
<gene>
    <name evidence="7" type="ORF">ACFSR2_13400</name>
</gene>
<feature type="transmembrane region" description="Helical" evidence="5">
    <location>
        <begin position="221"/>
        <end position="248"/>
    </location>
</feature>
<keyword evidence="2 5" id="KW-0812">Transmembrane</keyword>
<keyword evidence="8" id="KW-1185">Reference proteome</keyword>
<dbReference type="Pfam" id="PF07291">
    <property type="entry name" value="MauE"/>
    <property type="match status" value="1"/>
</dbReference>
<evidence type="ECO:0000256" key="2">
    <source>
        <dbReference type="ARBA" id="ARBA00022692"/>
    </source>
</evidence>
<feature type="domain" description="HMA" evidence="6">
    <location>
        <begin position="1"/>
        <end position="66"/>
    </location>
</feature>
<dbReference type="InterPro" id="IPR009908">
    <property type="entry name" value="Methylamine_util_MauE"/>
</dbReference>
<dbReference type="InterPro" id="IPR006121">
    <property type="entry name" value="HMA_dom"/>
</dbReference>
<feature type="transmembrane region" description="Helical" evidence="5">
    <location>
        <begin position="94"/>
        <end position="117"/>
    </location>
</feature>
<dbReference type="Proteomes" id="UP001597510">
    <property type="component" value="Unassembled WGS sequence"/>
</dbReference>
<evidence type="ECO:0000313" key="7">
    <source>
        <dbReference type="EMBL" id="MFD2521888.1"/>
    </source>
</evidence>
<comment type="subcellular location">
    <subcellularLocation>
        <location evidence="1">Membrane</location>
        <topology evidence="1">Multi-pass membrane protein</topology>
    </subcellularLocation>
</comment>
<proteinExistence type="predicted"/>
<comment type="caution">
    <text evidence="7">The sequence shown here is derived from an EMBL/GenBank/DDBJ whole genome shotgun (WGS) entry which is preliminary data.</text>
</comment>
<sequence length="249" mass="27725">MTHTYEVTGMTCEACEYKIQHVLGNVEGVKSVIPNKTNNTATIEMDKHIATSKFQEALKPYPKYTITEKAVTPVHTVAFEEEAPRSWFATYKPLLLIFAFITGVSILSAFHGGIYAAEHFSGMHFMNNFMAGFFLVFSFFKFLNLKGFAESYAMYDLLAMKVPAYGYVYPFIELVLGIAYLTNFEPVTTNIATIAVMGFSSLGVIRSVLDKKKIRCACLGAVFNLPMSTVTIIEDLLMVGMAVAMLFIL</sequence>
<dbReference type="EMBL" id="JBHULC010000011">
    <property type="protein sequence ID" value="MFD2521888.1"/>
    <property type="molecule type" value="Genomic_DNA"/>
</dbReference>
<dbReference type="InterPro" id="IPR036163">
    <property type="entry name" value="HMA_dom_sf"/>
</dbReference>
<keyword evidence="3 5" id="KW-1133">Transmembrane helix</keyword>
<dbReference type="Pfam" id="PF00403">
    <property type="entry name" value="HMA"/>
    <property type="match status" value="1"/>
</dbReference>
<feature type="transmembrane region" description="Helical" evidence="5">
    <location>
        <begin position="123"/>
        <end position="143"/>
    </location>
</feature>
<dbReference type="PROSITE" id="PS50846">
    <property type="entry name" value="HMA_2"/>
    <property type="match status" value="1"/>
</dbReference>
<evidence type="ECO:0000256" key="1">
    <source>
        <dbReference type="ARBA" id="ARBA00004141"/>
    </source>
</evidence>
<dbReference type="SUPFAM" id="SSF55008">
    <property type="entry name" value="HMA, heavy metal-associated domain"/>
    <property type="match status" value="1"/>
</dbReference>
<name>A0ABW5J7W4_9BACT</name>
<evidence type="ECO:0000259" key="6">
    <source>
        <dbReference type="PROSITE" id="PS50846"/>
    </source>
</evidence>
<evidence type="ECO:0000313" key="8">
    <source>
        <dbReference type="Proteomes" id="UP001597510"/>
    </source>
</evidence>
<keyword evidence="4 5" id="KW-0472">Membrane</keyword>
<feature type="transmembrane region" description="Helical" evidence="5">
    <location>
        <begin position="187"/>
        <end position="209"/>
    </location>
</feature>
<reference evidence="8" key="1">
    <citation type="journal article" date="2019" name="Int. J. Syst. Evol. Microbiol.">
        <title>The Global Catalogue of Microorganisms (GCM) 10K type strain sequencing project: providing services to taxonomists for standard genome sequencing and annotation.</title>
        <authorList>
            <consortium name="The Broad Institute Genomics Platform"/>
            <consortium name="The Broad Institute Genome Sequencing Center for Infectious Disease"/>
            <person name="Wu L."/>
            <person name="Ma J."/>
        </authorList>
    </citation>
    <scope>NUCLEOTIDE SEQUENCE [LARGE SCALE GENOMIC DNA]</scope>
    <source>
        <strain evidence="8">KCTC 52344</strain>
    </source>
</reference>